<keyword evidence="3" id="KW-1185">Reference proteome</keyword>
<keyword evidence="1" id="KW-0812">Transmembrane</keyword>
<proteinExistence type="predicted"/>
<gene>
    <name evidence="2" type="ORF">DM02DRAFT_5426</name>
</gene>
<keyword evidence="1" id="KW-1133">Transmembrane helix</keyword>
<evidence type="ECO:0000313" key="2">
    <source>
        <dbReference type="EMBL" id="PVI08549.1"/>
    </source>
</evidence>
<evidence type="ECO:0000313" key="3">
    <source>
        <dbReference type="Proteomes" id="UP000244855"/>
    </source>
</evidence>
<organism evidence="2 3">
    <name type="scientific">Periconia macrospinosa</name>
    <dbReference type="NCBI Taxonomy" id="97972"/>
    <lineage>
        <taxon>Eukaryota</taxon>
        <taxon>Fungi</taxon>
        <taxon>Dikarya</taxon>
        <taxon>Ascomycota</taxon>
        <taxon>Pezizomycotina</taxon>
        <taxon>Dothideomycetes</taxon>
        <taxon>Pleosporomycetidae</taxon>
        <taxon>Pleosporales</taxon>
        <taxon>Massarineae</taxon>
        <taxon>Periconiaceae</taxon>
        <taxon>Periconia</taxon>
    </lineage>
</organism>
<feature type="transmembrane region" description="Helical" evidence="1">
    <location>
        <begin position="93"/>
        <end position="114"/>
    </location>
</feature>
<reference evidence="2 3" key="1">
    <citation type="journal article" date="2018" name="Sci. Rep.">
        <title>Comparative genomics provides insights into the lifestyle and reveals functional heterogeneity of dark septate endophytic fungi.</title>
        <authorList>
            <person name="Knapp D.G."/>
            <person name="Nemeth J.B."/>
            <person name="Barry K."/>
            <person name="Hainaut M."/>
            <person name="Henrissat B."/>
            <person name="Johnson J."/>
            <person name="Kuo A."/>
            <person name="Lim J.H.P."/>
            <person name="Lipzen A."/>
            <person name="Nolan M."/>
            <person name="Ohm R.A."/>
            <person name="Tamas L."/>
            <person name="Grigoriev I.V."/>
            <person name="Spatafora J.W."/>
            <person name="Nagy L.G."/>
            <person name="Kovacs G.M."/>
        </authorList>
    </citation>
    <scope>NUCLEOTIDE SEQUENCE [LARGE SCALE GENOMIC DNA]</scope>
    <source>
        <strain evidence="2 3">DSE2036</strain>
    </source>
</reference>
<dbReference type="Proteomes" id="UP000244855">
    <property type="component" value="Unassembled WGS sequence"/>
</dbReference>
<evidence type="ECO:0000256" key="1">
    <source>
        <dbReference type="SAM" id="Phobius"/>
    </source>
</evidence>
<name>A0A2V1EER1_9PLEO</name>
<dbReference type="AlphaFoldDB" id="A0A2V1EER1"/>
<dbReference type="EMBL" id="KZ805300">
    <property type="protein sequence ID" value="PVI08549.1"/>
    <property type="molecule type" value="Genomic_DNA"/>
</dbReference>
<accession>A0A2V1EER1</accession>
<protein>
    <submittedName>
        <fullName evidence="2">Uncharacterized protein</fullName>
    </submittedName>
</protein>
<keyword evidence="1" id="KW-0472">Membrane</keyword>
<sequence>MDGFIWIFTSHSTTETHFRCFRYCRFCQAHDHLHAHQSTNHSARLTCCGRFFLGNHALYRRFYVSFRFVPARNPVKLGSIAVASLIGSRMLNFYLFLFLFFSLCFFSSPFPWMLHHFSLPRWM</sequence>